<feature type="region of interest" description="Disordered" evidence="1">
    <location>
        <begin position="121"/>
        <end position="208"/>
    </location>
</feature>
<reference evidence="4 5" key="1">
    <citation type="journal article" date="2006" name="Science">
        <title>Genome of rice cluster I archaea -- the key methane producers in the rice rhizosphere.</title>
        <authorList>
            <person name="Erkel C."/>
            <person name="Kube M."/>
            <person name="Reinhardt R."/>
            <person name="Liesack W."/>
        </authorList>
    </citation>
    <scope>NUCLEOTIDE SEQUENCE [LARGE SCALE GENOMIC DNA]</scope>
    <source>
        <strain evidence="5">DSM 22066 / NBRC 105507 / MRE50</strain>
    </source>
</reference>
<dbReference type="RefSeq" id="WP_012036931.1">
    <property type="nucleotide sequence ID" value="NC_009464.1"/>
</dbReference>
<dbReference type="InterPro" id="IPR038765">
    <property type="entry name" value="Papain-like_cys_pep_sf"/>
</dbReference>
<evidence type="ECO:0000313" key="4">
    <source>
        <dbReference type="EMBL" id="CAJ35563.1"/>
    </source>
</evidence>
<sequence>MNPLRGNTLFEPKVYKKNGLEAFRLVGSDGSEFFYEGAIDCNEKEIFKDEQGRLYYPVLTEIGGAVRYYVELDLDFPTIPANDPAYEEKEISRLVNASPRSGRQLPEDVFVPRTEEKVVAEEPALEEPAQEVPAPEVLVQEVPVQEEPTSKEPASEEPAPEEPAPPAITEPEPSQEPVAPEVKASPAEPVVSAQEKSPEAEPLARKPRKTRPMTVPLAIGLILVILIAAIAGAYVLKPEAFDGLTSLYAPTPVPQPTPLPTAEPEVTATPEPAPEPVSEPQNVATEALRIQPLINIDSPAVSAFAAEHIAANSGANKIRQAYDLYTFVNTRWNYTDDLTSQGLPASTLTQALGGNSRDYSVLMCSLTTSVGLESRIIAYYKNNQLYYYPEILVANTSDDYEAVKADLKTWFGVTQAYGHSDARGYWISLSRGTAPGTRVEAAEEFAIYISGPPVKIK</sequence>
<evidence type="ECO:0000259" key="3">
    <source>
        <dbReference type="Pfam" id="PF01841"/>
    </source>
</evidence>
<protein>
    <recommendedName>
        <fullName evidence="3">Transglutaminase-like domain-containing protein</fullName>
    </recommendedName>
</protein>
<name>Q0W7T0_METAR</name>
<dbReference type="Pfam" id="PF01841">
    <property type="entry name" value="Transglut_core"/>
    <property type="match status" value="1"/>
</dbReference>
<evidence type="ECO:0000256" key="2">
    <source>
        <dbReference type="SAM" id="Phobius"/>
    </source>
</evidence>
<dbReference type="OrthoDB" id="386048at2157"/>
<dbReference type="KEGG" id="rci:RCIX49"/>
<gene>
    <name evidence="4" type="ORF">RCIX49</name>
</gene>
<dbReference type="PATRIC" id="fig|351160.9.peg.2675"/>
<dbReference type="SUPFAM" id="SSF54001">
    <property type="entry name" value="Cysteine proteinases"/>
    <property type="match status" value="1"/>
</dbReference>
<evidence type="ECO:0000256" key="1">
    <source>
        <dbReference type="SAM" id="MobiDB-lite"/>
    </source>
</evidence>
<dbReference type="EMBL" id="AM114193">
    <property type="protein sequence ID" value="CAJ35563.1"/>
    <property type="molecule type" value="Genomic_DNA"/>
</dbReference>
<dbReference type="eggNOG" id="arCOG03601">
    <property type="taxonomic scope" value="Archaea"/>
</dbReference>
<dbReference type="GeneID" id="5144680"/>
<accession>Q0W7T0</accession>
<keyword evidence="2" id="KW-1133">Transmembrane helix</keyword>
<feature type="transmembrane region" description="Helical" evidence="2">
    <location>
        <begin position="215"/>
        <end position="236"/>
    </location>
</feature>
<feature type="domain" description="Transglutaminase-like" evidence="3">
    <location>
        <begin position="315"/>
        <end position="393"/>
    </location>
</feature>
<dbReference type="Gene3D" id="3.10.620.30">
    <property type="match status" value="1"/>
</dbReference>
<feature type="compositionally biased region" description="Low complexity" evidence="1">
    <location>
        <begin position="130"/>
        <end position="147"/>
    </location>
</feature>
<dbReference type="AlphaFoldDB" id="Q0W7T0"/>
<keyword evidence="2" id="KW-0812">Transmembrane</keyword>
<keyword evidence="2" id="KW-0472">Membrane</keyword>
<dbReference type="Proteomes" id="UP000000663">
    <property type="component" value="Chromosome"/>
</dbReference>
<organism evidence="4 5">
    <name type="scientific">Methanocella arvoryzae (strain DSM 22066 / NBRC 105507 / MRE50)</name>
    <dbReference type="NCBI Taxonomy" id="351160"/>
    <lineage>
        <taxon>Archaea</taxon>
        <taxon>Methanobacteriati</taxon>
        <taxon>Methanobacteriota</taxon>
        <taxon>Stenosarchaea group</taxon>
        <taxon>Methanomicrobia</taxon>
        <taxon>Methanocellales</taxon>
        <taxon>Methanocellaceae</taxon>
        <taxon>Methanocella</taxon>
    </lineage>
</organism>
<proteinExistence type="predicted"/>
<evidence type="ECO:0000313" key="5">
    <source>
        <dbReference type="Proteomes" id="UP000000663"/>
    </source>
</evidence>
<dbReference type="InterPro" id="IPR002931">
    <property type="entry name" value="Transglutaminase-like"/>
</dbReference>
<dbReference type="STRING" id="351160.RCIX49"/>
<keyword evidence="5" id="KW-1185">Reference proteome</keyword>
<feature type="region of interest" description="Disordered" evidence="1">
    <location>
        <begin position="255"/>
        <end position="279"/>
    </location>
</feature>